<accession>A0A4U5N5V7</accession>
<comment type="caution">
    <text evidence="1">The sequence shown here is derived from an EMBL/GenBank/DDBJ whole genome shotgun (WGS) entry which is preliminary data.</text>
</comment>
<evidence type="ECO:0000313" key="1">
    <source>
        <dbReference type="EMBL" id="TKR77967.1"/>
    </source>
</evidence>
<reference evidence="1 2" key="1">
    <citation type="journal article" date="2015" name="Genome Biol.">
        <title>Comparative genomics of Steinernema reveals deeply conserved gene regulatory networks.</title>
        <authorList>
            <person name="Dillman A.R."/>
            <person name="Macchietto M."/>
            <person name="Porter C.F."/>
            <person name="Rogers A."/>
            <person name="Williams B."/>
            <person name="Antoshechkin I."/>
            <person name="Lee M.M."/>
            <person name="Goodwin Z."/>
            <person name="Lu X."/>
            <person name="Lewis E.E."/>
            <person name="Goodrich-Blair H."/>
            <person name="Stock S.P."/>
            <person name="Adams B.J."/>
            <person name="Sternberg P.W."/>
            <person name="Mortazavi A."/>
        </authorList>
    </citation>
    <scope>NUCLEOTIDE SEQUENCE [LARGE SCALE GENOMIC DNA]</scope>
    <source>
        <strain evidence="1 2">ALL</strain>
    </source>
</reference>
<name>A0A4U5N5V7_STECR</name>
<gene>
    <name evidence="1" type="ORF">L596_018850</name>
</gene>
<organism evidence="1 2">
    <name type="scientific">Steinernema carpocapsae</name>
    <name type="common">Entomopathogenic nematode</name>
    <dbReference type="NCBI Taxonomy" id="34508"/>
    <lineage>
        <taxon>Eukaryota</taxon>
        <taxon>Metazoa</taxon>
        <taxon>Ecdysozoa</taxon>
        <taxon>Nematoda</taxon>
        <taxon>Chromadorea</taxon>
        <taxon>Rhabditida</taxon>
        <taxon>Tylenchina</taxon>
        <taxon>Panagrolaimomorpha</taxon>
        <taxon>Strongyloidoidea</taxon>
        <taxon>Steinernematidae</taxon>
        <taxon>Steinernema</taxon>
    </lineage>
</organism>
<protein>
    <submittedName>
        <fullName evidence="1">Uncharacterized protein</fullName>
    </submittedName>
</protein>
<reference evidence="1 2" key="2">
    <citation type="journal article" date="2019" name="G3 (Bethesda)">
        <title>Hybrid Assembly of the Genome of the Entomopathogenic Nematode Steinernema carpocapsae Identifies the X-Chromosome.</title>
        <authorList>
            <person name="Serra L."/>
            <person name="Macchietto M."/>
            <person name="Macias-Munoz A."/>
            <person name="McGill C.J."/>
            <person name="Rodriguez I.M."/>
            <person name="Rodriguez B."/>
            <person name="Murad R."/>
            <person name="Mortazavi A."/>
        </authorList>
    </citation>
    <scope>NUCLEOTIDE SEQUENCE [LARGE SCALE GENOMIC DNA]</scope>
    <source>
        <strain evidence="1 2">ALL</strain>
    </source>
</reference>
<proteinExistence type="predicted"/>
<dbReference type="Proteomes" id="UP000298663">
    <property type="component" value="Unassembled WGS sequence"/>
</dbReference>
<dbReference type="AlphaFoldDB" id="A0A4U5N5V7"/>
<evidence type="ECO:0000313" key="2">
    <source>
        <dbReference type="Proteomes" id="UP000298663"/>
    </source>
</evidence>
<sequence>MVATPDRIAAAKRGHLTLELRPEKSRHWPHLRTRSNKCIVHQEPIQSNRFETCLRRFLQDFVDLQSSCVFKTLFFFQFDWNFVVYTR</sequence>
<dbReference type="EMBL" id="AZBU02000005">
    <property type="protein sequence ID" value="TKR77967.1"/>
    <property type="molecule type" value="Genomic_DNA"/>
</dbReference>
<keyword evidence="2" id="KW-1185">Reference proteome</keyword>